<evidence type="ECO:0000313" key="3">
    <source>
        <dbReference type="Proteomes" id="UP000649799"/>
    </source>
</evidence>
<name>A0ABX0H842_9BACT</name>
<gene>
    <name evidence="2" type="ORF">G9Q97_14100</name>
</gene>
<evidence type="ECO:0000313" key="2">
    <source>
        <dbReference type="EMBL" id="NHE57943.1"/>
    </source>
</evidence>
<dbReference type="EMBL" id="JAANYN010000005">
    <property type="protein sequence ID" value="NHE57943.1"/>
    <property type="molecule type" value="Genomic_DNA"/>
</dbReference>
<dbReference type="Proteomes" id="UP000649799">
    <property type="component" value="Unassembled WGS sequence"/>
</dbReference>
<feature type="transmembrane region" description="Helical" evidence="1">
    <location>
        <begin position="464"/>
        <end position="481"/>
    </location>
</feature>
<keyword evidence="1" id="KW-0472">Membrane</keyword>
<comment type="caution">
    <text evidence="2">The sequence shown here is derived from an EMBL/GenBank/DDBJ whole genome shotgun (WGS) entry which is preliminary data.</text>
</comment>
<protein>
    <recommendedName>
        <fullName evidence="4">Pentapeptide repeat-containing protein</fullName>
    </recommendedName>
</protein>
<accession>A0ABX0H842</accession>
<proteinExistence type="predicted"/>
<reference evidence="2 3" key="1">
    <citation type="submission" date="2020-03" db="EMBL/GenBank/DDBJ databases">
        <title>Cyclobacterium plantarum sp. nov., a marine bacterium isolated from a coastal-marine wetland.</title>
        <authorList>
            <person name="Sanchez-Porro C."/>
            <person name="Ventosa A."/>
            <person name="Amoozegar M."/>
        </authorList>
    </citation>
    <scope>NUCLEOTIDE SEQUENCE [LARGE SCALE GENOMIC DNA]</scope>
    <source>
        <strain evidence="2 3">GBPx2</strain>
    </source>
</reference>
<organism evidence="2 3">
    <name type="scientific">Cyclobacterium plantarum</name>
    <dbReference type="NCBI Taxonomy" id="2716263"/>
    <lineage>
        <taxon>Bacteria</taxon>
        <taxon>Pseudomonadati</taxon>
        <taxon>Bacteroidota</taxon>
        <taxon>Cytophagia</taxon>
        <taxon>Cytophagales</taxon>
        <taxon>Cyclobacteriaceae</taxon>
        <taxon>Cyclobacterium</taxon>
    </lineage>
</organism>
<sequence>MSANKDFKSIRFLKYIDPINDKTYKISNTSIDHIEKYIFEELVEGDRLIFERLVYNDDCFKNISFNNIKLEFNFCDFRQILRLNLNNTELKISSNLQEDCKEIGLNIKGIAKSVCLTNLNLDEFEISSSNISDLTVTRNNIDTFSISNKTSIGKFSISNEKKDYKINKLFFDLTKIDELLISYLDTLSNIYINFCDIKTFKFEEVCISDQIKFERYNVDDLKVLKSKITNFIINFYETGYKRELNSFSLNNIEFADDSKISQLLIKQKGNRCNINSILISAVEKIDISNLIVNKITVKNQVINESIFSNVKFGSLELNGFASRNKFNFSNCTVIDKNGLLILNNSVLDNVAFNPSFLHQFKEIRFTNSSLINLQANNLTEIPTRTIRPFKRDIETNYLTLYRELKILAQNYGDNYLFHKLKALEYNERIWNWTFHPFKSKDYSVKDYFILLTNRISNNHTTNPFLAFGWILGLIILYVYSINCLTNSDFGNFLISNHTDYFIVPFKLFISNKDEIIGIADKFPNYLFYIDIGYHIILSYLIYQMIAAFRKFNR</sequence>
<evidence type="ECO:0000256" key="1">
    <source>
        <dbReference type="SAM" id="Phobius"/>
    </source>
</evidence>
<dbReference type="RefSeq" id="WP_166147868.1">
    <property type="nucleotide sequence ID" value="NZ_JAANYN010000005.1"/>
</dbReference>
<feature type="transmembrane region" description="Helical" evidence="1">
    <location>
        <begin position="531"/>
        <end position="548"/>
    </location>
</feature>
<keyword evidence="3" id="KW-1185">Reference proteome</keyword>
<keyword evidence="1" id="KW-0812">Transmembrane</keyword>
<evidence type="ECO:0008006" key="4">
    <source>
        <dbReference type="Google" id="ProtNLM"/>
    </source>
</evidence>
<keyword evidence="1" id="KW-1133">Transmembrane helix</keyword>